<keyword evidence="9" id="KW-1185">Reference proteome</keyword>
<evidence type="ECO:0000256" key="2">
    <source>
        <dbReference type="ARBA" id="ARBA00012438"/>
    </source>
</evidence>
<dbReference type="GO" id="GO:0005886">
    <property type="term" value="C:plasma membrane"/>
    <property type="evidence" value="ECO:0007669"/>
    <property type="project" value="TreeGrafter"/>
</dbReference>
<name>A0A5N1J9Y4_9BACT</name>
<dbReference type="Pfam" id="PF00512">
    <property type="entry name" value="HisKA"/>
    <property type="match status" value="1"/>
</dbReference>
<proteinExistence type="predicted"/>
<dbReference type="Proteomes" id="UP000326344">
    <property type="component" value="Unassembled WGS sequence"/>
</dbReference>
<dbReference type="EMBL" id="VTWS01000006">
    <property type="protein sequence ID" value="KAA9349228.1"/>
    <property type="molecule type" value="Genomic_DNA"/>
</dbReference>
<keyword evidence="4" id="KW-0808">Transferase</keyword>
<dbReference type="PROSITE" id="PS50109">
    <property type="entry name" value="HIS_KIN"/>
    <property type="match status" value="1"/>
</dbReference>
<evidence type="ECO:0000256" key="5">
    <source>
        <dbReference type="ARBA" id="ARBA00022777"/>
    </source>
</evidence>
<keyword evidence="3" id="KW-0597">Phosphoprotein</keyword>
<gene>
    <name evidence="8" type="ORF">F0P93_22805</name>
</gene>
<dbReference type="SMART" id="SM00387">
    <property type="entry name" value="HATPase_c"/>
    <property type="match status" value="1"/>
</dbReference>
<dbReference type="PANTHER" id="PTHR43047:SF72">
    <property type="entry name" value="OSMOSENSING HISTIDINE PROTEIN KINASE SLN1"/>
    <property type="match status" value="1"/>
</dbReference>
<reference evidence="8 9" key="1">
    <citation type="submission" date="2019-09" db="EMBL/GenBank/DDBJ databases">
        <title>Genome Sequence of Larkinella sp MA1.</title>
        <authorList>
            <person name="Srinivasan S."/>
        </authorList>
    </citation>
    <scope>NUCLEOTIDE SEQUENCE [LARGE SCALE GENOMIC DNA]</scope>
    <source>
        <strain evidence="8 9">MA1</strain>
    </source>
</reference>
<evidence type="ECO:0000313" key="8">
    <source>
        <dbReference type="EMBL" id="KAA9349228.1"/>
    </source>
</evidence>
<dbReference type="Gene3D" id="1.10.287.130">
    <property type="match status" value="1"/>
</dbReference>
<keyword evidence="6" id="KW-0175">Coiled coil</keyword>
<feature type="domain" description="Histidine kinase" evidence="7">
    <location>
        <begin position="202"/>
        <end position="438"/>
    </location>
</feature>
<dbReference type="InterPro" id="IPR003594">
    <property type="entry name" value="HATPase_dom"/>
</dbReference>
<dbReference type="GO" id="GO:0009927">
    <property type="term" value="F:histidine phosphotransfer kinase activity"/>
    <property type="evidence" value="ECO:0007669"/>
    <property type="project" value="TreeGrafter"/>
</dbReference>
<dbReference type="PRINTS" id="PR00344">
    <property type="entry name" value="BCTRLSENSOR"/>
</dbReference>
<dbReference type="PANTHER" id="PTHR43047">
    <property type="entry name" value="TWO-COMPONENT HISTIDINE PROTEIN KINASE"/>
    <property type="match status" value="1"/>
</dbReference>
<dbReference type="InterPro" id="IPR036097">
    <property type="entry name" value="HisK_dim/P_sf"/>
</dbReference>
<evidence type="ECO:0000256" key="6">
    <source>
        <dbReference type="SAM" id="Coils"/>
    </source>
</evidence>
<dbReference type="SMART" id="SM00388">
    <property type="entry name" value="HisKA"/>
    <property type="match status" value="1"/>
</dbReference>
<evidence type="ECO:0000256" key="3">
    <source>
        <dbReference type="ARBA" id="ARBA00022553"/>
    </source>
</evidence>
<feature type="coiled-coil region" evidence="6">
    <location>
        <begin position="172"/>
        <end position="202"/>
    </location>
</feature>
<dbReference type="EC" id="2.7.13.3" evidence="2"/>
<dbReference type="InterPro" id="IPR005467">
    <property type="entry name" value="His_kinase_dom"/>
</dbReference>
<dbReference type="InterPro" id="IPR036890">
    <property type="entry name" value="HATPase_C_sf"/>
</dbReference>
<organism evidence="8 9">
    <name type="scientific">Larkinella humicola</name>
    <dbReference type="NCBI Taxonomy" id="2607654"/>
    <lineage>
        <taxon>Bacteria</taxon>
        <taxon>Pseudomonadati</taxon>
        <taxon>Bacteroidota</taxon>
        <taxon>Cytophagia</taxon>
        <taxon>Cytophagales</taxon>
        <taxon>Spirosomataceae</taxon>
        <taxon>Larkinella</taxon>
    </lineage>
</organism>
<evidence type="ECO:0000313" key="9">
    <source>
        <dbReference type="Proteomes" id="UP000326344"/>
    </source>
</evidence>
<dbReference type="AlphaFoldDB" id="A0A5N1J9Y4"/>
<dbReference type="SUPFAM" id="SSF55874">
    <property type="entry name" value="ATPase domain of HSP90 chaperone/DNA topoisomerase II/histidine kinase"/>
    <property type="match status" value="1"/>
</dbReference>
<dbReference type="Gene3D" id="3.30.565.10">
    <property type="entry name" value="Histidine kinase-like ATPase, C-terminal domain"/>
    <property type="match status" value="1"/>
</dbReference>
<dbReference type="GO" id="GO:0000155">
    <property type="term" value="F:phosphorelay sensor kinase activity"/>
    <property type="evidence" value="ECO:0007669"/>
    <property type="project" value="InterPro"/>
</dbReference>
<dbReference type="CDD" id="cd00075">
    <property type="entry name" value="HATPase"/>
    <property type="match status" value="1"/>
</dbReference>
<evidence type="ECO:0000256" key="1">
    <source>
        <dbReference type="ARBA" id="ARBA00000085"/>
    </source>
</evidence>
<dbReference type="SUPFAM" id="SSF47384">
    <property type="entry name" value="Homodimeric domain of signal transducing histidine kinase"/>
    <property type="match status" value="1"/>
</dbReference>
<dbReference type="InterPro" id="IPR004358">
    <property type="entry name" value="Sig_transdc_His_kin-like_C"/>
</dbReference>
<evidence type="ECO:0000256" key="4">
    <source>
        <dbReference type="ARBA" id="ARBA00022679"/>
    </source>
</evidence>
<protein>
    <recommendedName>
        <fullName evidence="2">histidine kinase</fullName>
        <ecNumber evidence="2">2.7.13.3</ecNumber>
    </recommendedName>
</protein>
<sequence length="441" mass="49921">MYHFRIEPLNRMLNLYETRMDSLSFNPLQSLIGLSAYLATRREVVLNTWRTACQTDPAFNTTADLSREEFNNKVPFMINEFERRLQQQPLEGDVGLLAEEHGLHRWQKGYALHELLSEVQHLNRILLDEHRQYWLLNPVAYPEPIVQSYEHLAWFTTLCMKGSIEQYTELQRIAASSRAQTLEKTLEELNELMRQRGNLLRTTSHDLRGSFGVIQGSASFLELMDANESERKEMVTMLNRNLTTVRNMVVQLMDLARLEAGQEPVVIKAFNAGELLHSIVTCYQSLAQEKGLVLKSDGPTELMVESDAILMHRIVQNLVLNALKHTDSGWVSVSWSSEDQYRWIISIQDSGPGLPRQQADTLAQVLSPDSESTASTGFANPPANAREATTVLVSRAGQGEGIGLSIVKRLCELLGASLEIETKAGWGTLFRIRMLVHSNDR</sequence>
<dbReference type="CDD" id="cd00082">
    <property type="entry name" value="HisKA"/>
    <property type="match status" value="1"/>
</dbReference>
<dbReference type="InterPro" id="IPR003661">
    <property type="entry name" value="HisK_dim/P_dom"/>
</dbReference>
<comment type="catalytic activity">
    <reaction evidence="1">
        <text>ATP + protein L-histidine = ADP + protein N-phospho-L-histidine.</text>
        <dbReference type="EC" id="2.7.13.3"/>
    </reaction>
</comment>
<keyword evidence="5 8" id="KW-0418">Kinase</keyword>
<evidence type="ECO:0000259" key="7">
    <source>
        <dbReference type="PROSITE" id="PS50109"/>
    </source>
</evidence>
<accession>A0A5N1J9Y4</accession>
<dbReference type="Pfam" id="PF02518">
    <property type="entry name" value="HATPase_c"/>
    <property type="match status" value="1"/>
</dbReference>
<comment type="caution">
    <text evidence="8">The sequence shown here is derived from an EMBL/GenBank/DDBJ whole genome shotgun (WGS) entry which is preliminary data.</text>
</comment>